<comment type="caution">
    <text evidence="5">The sequence shown here is derived from an EMBL/GenBank/DDBJ whole genome shotgun (WGS) entry which is preliminary data.</text>
</comment>
<evidence type="ECO:0000259" key="4">
    <source>
        <dbReference type="Pfam" id="PF22725"/>
    </source>
</evidence>
<name>A0A929PXV0_9SPHI</name>
<evidence type="ECO:0000256" key="2">
    <source>
        <dbReference type="ARBA" id="ARBA00023002"/>
    </source>
</evidence>
<evidence type="ECO:0000313" key="5">
    <source>
        <dbReference type="EMBL" id="MBE9663514.1"/>
    </source>
</evidence>
<accession>A0A929PXV0</accession>
<comment type="similarity">
    <text evidence="1">Belongs to the Gfo/Idh/MocA family.</text>
</comment>
<dbReference type="EMBL" id="JADFFL010000006">
    <property type="protein sequence ID" value="MBE9663514.1"/>
    <property type="molecule type" value="Genomic_DNA"/>
</dbReference>
<dbReference type="Gene3D" id="3.40.50.720">
    <property type="entry name" value="NAD(P)-binding Rossmann-like Domain"/>
    <property type="match status" value="1"/>
</dbReference>
<dbReference type="SUPFAM" id="SSF55347">
    <property type="entry name" value="Glyceraldehyde-3-phosphate dehydrogenase-like, C-terminal domain"/>
    <property type="match status" value="1"/>
</dbReference>
<gene>
    <name evidence="5" type="ORF">IRJ16_16625</name>
</gene>
<dbReference type="AlphaFoldDB" id="A0A929PXV0"/>
<dbReference type="PANTHER" id="PTHR43708">
    <property type="entry name" value="CONSERVED EXPRESSED OXIDOREDUCTASE (EUROFUNG)"/>
    <property type="match status" value="1"/>
</dbReference>
<dbReference type="Pfam" id="PF01408">
    <property type="entry name" value="GFO_IDH_MocA"/>
    <property type="match status" value="1"/>
</dbReference>
<dbReference type="PANTHER" id="PTHR43708:SF5">
    <property type="entry name" value="CONSERVED EXPRESSED OXIDOREDUCTASE (EUROFUNG)-RELATED"/>
    <property type="match status" value="1"/>
</dbReference>
<keyword evidence="6" id="KW-1185">Reference proteome</keyword>
<dbReference type="InterPro" id="IPR051317">
    <property type="entry name" value="Gfo/Idh/MocA_oxidoreduct"/>
</dbReference>
<dbReference type="Proteomes" id="UP000622475">
    <property type="component" value="Unassembled WGS sequence"/>
</dbReference>
<evidence type="ECO:0000256" key="1">
    <source>
        <dbReference type="ARBA" id="ARBA00010928"/>
    </source>
</evidence>
<dbReference type="GO" id="GO:0000166">
    <property type="term" value="F:nucleotide binding"/>
    <property type="evidence" value="ECO:0007669"/>
    <property type="project" value="InterPro"/>
</dbReference>
<proteinExistence type="inferred from homology"/>
<feature type="domain" description="GFO/IDH/MocA-like oxidoreductase" evidence="4">
    <location>
        <begin position="130"/>
        <end position="250"/>
    </location>
</feature>
<protein>
    <submittedName>
        <fullName evidence="5">Gfo/Idh/MocA family oxidoreductase</fullName>
    </submittedName>
</protein>
<dbReference type="InterPro" id="IPR036291">
    <property type="entry name" value="NAD(P)-bd_dom_sf"/>
</dbReference>
<feature type="domain" description="Gfo/Idh/MocA-like oxidoreductase N-terminal" evidence="3">
    <location>
        <begin position="12"/>
        <end position="120"/>
    </location>
</feature>
<dbReference type="InterPro" id="IPR055170">
    <property type="entry name" value="GFO_IDH_MocA-like_dom"/>
</dbReference>
<dbReference type="GO" id="GO:0016491">
    <property type="term" value="F:oxidoreductase activity"/>
    <property type="evidence" value="ECO:0007669"/>
    <property type="project" value="UniProtKB-KW"/>
</dbReference>
<reference evidence="5" key="1">
    <citation type="submission" date="2020-10" db="EMBL/GenBank/DDBJ databases">
        <title>Mucilaginibacter mali sp. nov., isolated from rhizosphere soil of apple orchard.</title>
        <authorList>
            <person name="Lee J.-S."/>
            <person name="Kim H.S."/>
            <person name="Kim J.-S."/>
        </authorList>
    </citation>
    <scope>NUCLEOTIDE SEQUENCE</scope>
    <source>
        <strain evidence="5">KCTC 22746</strain>
    </source>
</reference>
<dbReference type="SUPFAM" id="SSF51735">
    <property type="entry name" value="NAD(P)-binding Rossmann-fold domains"/>
    <property type="match status" value="1"/>
</dbReference>
<evidence type="ECO:0000259" key="3">
    <source>
        <dbReference type="Pfam" id="PF01408"/>
    </source>
</evidence>
<dbReference type="Pfam" id="PF22725">
    <property type="entry name" value="GFO_IDH_MocA_C3"/>
    <property type="match status" value="1"/>
</dbReference>
<dbReference type="RefSeq" id="WP_194112742.1">
    <property type="nucleotide sequence ID" value="NZ_JADFFL010000006.1"/>
</dbReference>
<sequence>MAAPIVTGLLAFGMSGRLFHAPFVHAHPGFQLKAIVERTKKVAQGHYPDVLSYDSTEELLNDPEIEFIIVNTPNNTHYDLSKRALLAGKHVLTEKPAGATVAEVQELYDLARRVGKHYLVFQNRRWDSDFLSVKEVIESGKLGRLIEINCRYDRYRPTISVKKFKEDASLTSAGITYDLAPHLIDQMISLFGKPLTWTKTEASHRENSTVTDYFSFHLTFPHQINVFLSAGWLIAQPLPSFVIHGSLGSFIKSRTDIQEELLDKNVPPTDASYGIEHPGSEGVLTEADMDAKTKSSRLTAPKGDYTHLFEAAYHTIRENALFPITEEHIMWQMEMLEA</sequence>
<dbReference type="InterPro" id="IPR000683">
    <property type="entry name" value="Gfo/Idh/MocA-like_OxRdtase_N"/>
</dbReference>
<dbReference type="Gene3D" id="3.30.360.10">
    <property type="entry name" value="Dihydrodipicolinate Reductase, domain 2"/>
    <property type="match status" value="1"/>
</dbReference>
<evidence type="ECO:0000313" key="6">
    <source>
        <dbReference type="Proteomes" id="UP000622475"/>
    </source>
</evidence>
<keyword evidence="2" id="KW-0560">Oxidoreductase</keyword>
<organism evidence="5 6">
    <name type="scientific">Mucilaginibacter myungsuensis</name>
    <dbReference type="NCBI Taxonomy" id="649104"/>
    <lineage>
        <taxon>Bacteria</taxon>
        <taxon>Pseudomonadati</taxon>
        <taxon>Bacteroidota</taxon>
        <taxon>Sphingobacteriia</taxon>
        <taxon>Sphingobacteriales</taxon>
        <taxon>Sphingobacteriaceae</taxon>
        <taxon>Mucilaginibacter</taxon>
    </lineage>
</organism>